<feature type="region of interest" description="Disordered" evidence="1">
    <location>
        <begin position="57"/>
        <end position="77"/>
    </location>
</feature>
<proteinExistence type="predicted"/>
<evidence type="ECO:0000313" key="2">
    <source>
        <dbReference type="EMBL" id="WAW10943.1"/>
    </source>
</evidence>
<gene>
    <name evidence="2" type="ORF">NB640_04710</name>
</gene>
<dbReference type="AlphaFoldDB" id="A0A9E9M1T9"/>
<dbReference type="KEGG" id="ovb:NB640_04710"/>
<reference evidence="2" key="1">
    <citation type="journal article" date="2022" name="Front. Microbiol.">
        <title>New perspectives on an old grouping: The genomic and phenotypic variability of Oxalobacter formigenes and the implications for calcium oxalate stone prevention.</title>
        <authorList>
            <person name="Chmiel J.A."/>
            <person name="Carr C."/>
            <person name="Stuivenberg G.A."/>
            <person name="Venema R."/>
            <person name="Chanyi R.M."/>
            <person name="Al K.F."/>
            <person name="Giguere D."/>
            <person name="Say H."/>
            <person name="Akouris P.P."/>
            <person name="Dominguez Romero S.A."/>
            <person name="Kwong A."/>
            <person name="Tai V."/>
            <person name="Koval S.F."/>
            <person name="Razvi H."/>
            <person name="Bjazevic J."/>
            <person name="Burton J.P."/>
        </authorList>
    </citation>
    <scope>NUCLEOTIDE SEQUENCE</scope>
    <source>
        <strain evidence="2">WoOx3</strain>
    </source>
</reference>
<protein>
    <submittedName>
        <fullName evidence="2">Uncharacterized protein</fullName>
    </submittedName>
</protein>
<dbReference type="EMBL" id="CP098242">
    <property type="protein sequence ID" value="WAW10943.1"/>
    <property type="molecule type" value="Genomic_DNA"/>
</dbReference>
<organism evidence="2 3">
    <name type="scientific">Oxalobacter vibrioformis</name>
    <dbReference type="NCBI Taxonomy" id="933080"/>
    <lineage>
        <taxon>Bacteria</taxon>
        <taxon>Pseudomonadati</taxon>
        <taxon>Pseudomonadota</taxon>
        <taxon>Betaproteobacteria</taxon>
        <taxon>Burkholderiales</taxon>
        <taxon>Oxalobacteraceae</taxon>
        <taxon>Oxalobacter</taxon>
    </lineage>
</organism>
<evidence type="ECO:0000313" key="3">
    <source>
        <dbReference type="Proteomes" id="UP001156215"/>
    </source>
</evidence>
<accession>A0A9E9M1T9</accession>
<evidence type="ECO:0000256" key="1">
    <source>
        <dbReference type="SAM" id="MobiDB-lite"/>
    </source>
</evidence>
<name>A0A9E9M1T9_9BURK</name>
<dbReference type="Proteomes" id="UP001156215">
    <property type="component" value="Chromosome"/>
</dbReference>
<sequence>MIQLILCNYTNVLSALGASLAAGTGVAVHQGVRRIHQQHDHLEKAISQLYEKIEQISDNDSNNNEKNIRSKKTASTS</sequence>
<dbReference type="RefSeq" id="WP_269310018.1">
    <property type="nucleotide sequence ID" value="NZ_CP098242.1"/>
</dbReference>
<keyword evidence="3" id="KW-1185">Reference proteome</keyword>